<dbReference type="RefSeq" id="WP_120356396.1">
    <property type="nucleotide sequence ID" value="NZ_RAQO01000010.1"/>
</dbReference>
<evidence type="ECO:0000256" key="1">
    <source>
        <dbReference type="ARBA" id="ARBA00023002"/>
    </source>
</evidence>
<dbReference type="InterPro" id="IPR002364">
    <property type="entry name" value="Quin_OxRdtase/zeta-crystal_CS"/>
</dbReference>
<dbReference type="AlphaFoldDB" id="A0A420E6B2"/>
<dbReference type="PROSITE" id="PS01162">
    <property type="entry name" value="QOR_ZETA_CRYSTAL"/>
    <property type="match status" value="1"/>
</dbReference>
<dbReference type="Proteomes" id="UP000286482">
    <property type="component" value="Unassembled WGS sequence"/>
</dbReference>
<evidence type="ECO:0000259" key="2">
    <source>
        <dbReference type="SMART" id="SM00829"/>
    </source>
</evidence>
<dbReference type="InterPro" id="IPR013154">
    <property type="entry name" value="ADH-like_N"/>
</dbReference>
<comment type="caution">
    <text evidence="3">The sequence shown here is derived from an EMBL/GenBank/DDBJ whole genome shotgun (WGS) entry which is preliminary data.</text>
</comment>
<feature type="domain" description="Enoyl reductase (ER)" evidence="2">
    <location>
        <begin position="10"/>
        <end position="306"/>
    </location>
</feature>
<protein>
    <submittedName>
        <fullName evidence="3">NADP-dependent oxidoreductase</fullName>
    </submittedName>
</protein>
<dbReference type="InterPro" id="IPR036291">
    <property type="entry name" value="NAD(P)-bd_dom_sf"/>
</dbReference>
<dbReference type="InterPro" id="IPR050700">
    <property type="entry name" value="YIM1/Zinc_Alcohol_DH_Fams"/>
</dbReference>
<reference evidence="3 4" key="1">
    <citation type="submission" date="2018-09" db="EMBL/GenBank/DDBJ databases">
        <authorList>
            <person name="Wang Z."/>
        </authorList>
    </citation>
    <scope>NUCLEOTIDE SEQUENCE [LARGE SCALE GENOMIC DNA]</scope>
    <source>
        <strain evidence="3 4">ALS 81</strain>
    </source>
</reference>
<dbReference type="PANTHER" id="PTHR11695:SF294">
    <property type="entry name" value="RETICULON-4-INTERACTING PROTEIN 1, MITOCHONDRIAL"/>
    <property type="match status" value="1"/>
</dbReference>
<evidence type="ECO:0000313" key="3">
    <source>
        <dbReference type="EMBL" id="RKF13686.1"/>
    </source>
</evidence>
<dbReference type="GO" id="GO:0016491">
    <property type="term" value="F:oxidoreductase activity"/>
    <property type="evidence" value="ECO:0007669"/>
    <property type="project" value="UniProtKB-KW"/>
</dbReference>
<proteinExistence type="predicted"/>
<accession>A0A420E6B2</accession>
<dbReference type="OrthoDB" id="9780520at2"/>
<dbReference type="Pfam" id="PF13602">
    <property type="entry name" value="ADH_zinc_N_2"/>
    <property type="match status" value="1"/>
</dbReference>
<dbReference type="PANTHER" id="PTHR11695">
    <property type="entry name" value="ALCOHOL DEHYDROGENASE RELATED"/>
    <property type="match status" value="1"/>
</dbReference>
<dbReference type="Gene3D" id="3.40.50.720">
    <property type="entry name" value="NAD(P)-binding Rossmann-like Domain"/>
    <property type="match status" value="1"/>
</dbReference>
<dbReference type="GO" id="GO:0008270">
    <property type="term" value="F:zinc ion binding"/>
    <property type="evidence" value="ECO:0007669"/>
    <property type="project" value="InterPro"/>
</dbReference>
<dbReference type="SUPFAM" id="SSF51735">
    <property type="entry name" value="NAD(P)-binding Rossmann-fold domains"/>
    <property type="match status" value="1"/>
</dbReference>
<sequence>MRAVRMFEYGGPEVLELVDIESPVVAADEVLIQVKASSINPVDWKIREGYLKDFIPYELPVTLGWDVAGVVTQLGDNVTGFKIGDEVFSRPAIHKNGSYADFIAVTADEVAFKPPGLDFSQAASLPLAGITAYQCLVDVAEVKAGDRVLIHAGAGGVGHLAIQIAKAKGAYVIATASATNQELLRELGADEAIDYAKAPLAEQISKVDIVLDSMGGDVLAASWELLNANGIVVSIVEPPSEEKAKEYSVRVAFVFIEPSRRILNELRALVDSNQLKPLIENRFSLEQIKEAHALSQSGRTRGKIVIDV</sequence>
<name>A0A420E6B2_9ALTE</name>
<organism evidence="3 4">
    <name type="scientific">Alginatibacterium sediminis</name>
    <dbReference type="NCBI Taxonomy" id="2164068"/>
    <lineage>
        <taxon>Bacteria</taxon>
        <taxon>Pseudomonadati</taxon>
        <taxon>Pseudomonadota</taxon>
        <taxon>Gammaproteobacteria</taxon>
        <taxon>Alteromonadales</taxon>
        <taxon>Alteromonadaceae</taxon>
        <taxon>Alginatibacterium</taxon>
    </lineage>
</organism>
<dbReference type="SUPFAM" id="SSF50129">
    <property type="entry name" value="GroES-like"/>
    <property type="match status" value="1"/>
</dbReference>
<gene>
    <name evidence="3" type="ORF">DBZ36_18110</name>
</gene>
<dbReference type="EMBL" id="RAQO01000010">
    <property type="protein sequence ID" value="RKF13686.1"/>
    <property type="molecule type" value="Genomic_DNA"/>
</dbReference>
<dbReference type="CDD" id="cd05289">
    <property type="entry name" value="MDR_like_2"/>
    <property type="match status" value="1"/>
</dbReference>
<keyword evidence="4" id="KW-1185">Reference proteome</keyword>
<dbReference type="Gene3D" id="3.90.180.10">
    <property type="entry name" value="Medium-chain alcohol dehydrogenases, catalytic domain"/>
    <property type="match status" value="1"/>
</dbReference>
<keyword evidence="1" id="KW-0560">Oxidoreductase</keyword>
<dbReference type="Pfam" id="PF08240">
    <property type="entry name" value="ADH_N"/>
    <property type="match status" value="1"/>
</dbReference>
<evidence type="ECO:0000313" key="4">
    <source>
        <dbReference type="Proteomes" id="UP000286482"/>
    </source>
</evidence>
<dbReference type="SMART" id="SM00829">
    <property type="entry name" value="PKS_ER"/>
    <property type="match status" value="1"/>
</dbReference>
<dbReference type="InterPro" id="IPR011032">
    <property type="entry name" value="GroES-like_sf"/>
</dbReference>
<dbReference type="InterPro" id="IPR020843">
    <property type="entry name" value="ER"/>
</dbReference>